<keyword evidence="5 10" id="KW-1133">Transmembrane helix</keyword>
<dbReference type="Gramene" id="Psat02G0430000-T2">
    <property type="protein sequence ID" value="KAI5438506.1"/>
    <property type="gene ID" value="KIW84_024300"/>
</dbReference>
<comment type="caution">
    <text evidence="11">The sequence shown here is derived from an EMBL/GenBank/DDBJ whole genome shotgun (WGS) entry which is preliminary data.</text>
</comment>
<keyword evidence="3 10" id="KW-0812">Transmembrane</keyword>
<accession>A0A9D4YF86</accession>
<evidence type="ECO:0000256" key="8">
    <source>
        <dbReference type="ARBA" id="ARBA00025100"/>
    </source>
</evidence>
<keyword evidence="4" id="KW-0256">Endoplasmic reticulum</keyword>
<feature type="transmembrane region" description="Helical" evidence="10">
    <location>
        <begin position="107"/>
        <end position="128"/>
    </location>
</feature>
<reference evidence="11 12" key="1">
    <citation type="journal article" date="2022" name="Nat. Genet.">
        <title>Improved pea reference genome and pan-genome highlight genomic features and evolutionary characteristics.</title>
        <authorList>
            <person name="Yang T."/>
            <person name="Liu R."/>
            <person name="Luo Y."/>
            <person name="Hu S."/>
            <person name="Wang D."/>
            <person name="Wang C."/>
            <person name="Pandey M.K."/>
            <person name="Ge S."/>
            <person name="Xu Q."/>
            <person name="Li N."/>
            <person name="Li G."/>
            <person name="Huang Y."/>
            <person name="Saxena R.K."/>
            <person name="Ji Y."/>
            <person name="Li M."/>
            <person name="Yan X."/>
            <person name="He Y."/>
            <person name="Liu Y."/>
            <person name="Wang X."/>
            <person name="Xiang C."/>
            <person name="Varshney R.K."/>
            <person name="Ding H."/>
            <person name="Gao S."/>
            <person name="Zong X."/>
        </authorList>
    </citation>
    <scope>NUCLEOTIDE SEQUENCE [LARGE SCALE GENOMIC DNA]</scope>
    <source>
        <strain evidence="11 12">cv. Zhongwan 6</strain>
    </source>
</reference>
<feature type="transmembrane region" description="Helical" evidence="10">
    <location>
        <begin position="148"/>
        <end position="169"/>
    </location>
</feature>
<feature type="transmembrane region" description="Helical" evidence="10">
    <location>
        <begin position="44"/>
        <end position="62"/>
    </location>
</feature>
<name>A0A9D4YF86_PEA</name>
<dbReference type="InterPro" id="IPR004776">
    <property type="entry name" value="Mem_transp_PIN-like"/>
</dbReference>
<dbReference type="Pfam" id="PF03547">
    <property type="entry name" value="Mem_trans"/>
    <property type="match status" value="1"/>
</dbReference>
<evidence type="ECO:0000256" key="2">
    <source>
        <dbReference type="ARBA" id="ARBA00022448"/>
    </source>
</evidence>
<evidence type="ECO:0000256" key="10">
    <source>
        <dbReference type="SAM" id="Phobius"/>
    </source>
</evidence>
<dbReference type="PANTHER" id="PTHR31651:SF11">
    <property type="entry name" value="AUXIN EFFLUX CARRIER FAMILY PROTEIN"/>
    <property type="match status" value="1"/>
</dbReference>
<dbReference type="GO" id="GO:0005789">
    <property type="term" value="C:endoplasmic reticulum membrane"/>
    <property type="evidence" value="ECO:0007669"/>
    <property type="project" value="UniProtKB-SubCell"/>
</dbReference>
<feature type="transmembrane region" description="Helical" evidence="10">
    <location>
        <begin position="74"/>
        <end position="95"/>
    </location>
</feature>
<dbReference type="PANTHER" id="PTHR31651">
    <property type="match status" value="1"/>
</dbReference>
<evidence type="ECO:0008006" key="13">
    <source>
        <dbReference type="Google" id="ProtNLM"/>
    </source>
</evidence>
<dbReference type="GO" id="GO:0009734">
    <property type="term" value="P:auxin-activated signaling pathway"/>
    <property type="evidence" value="ECO:0007669"/>
    <property type="project" value="UniProtKB-KW"/>
</dbReference>
<keyword evidence="2" id="KW-0813">Transport</keyword>
<evidence type="ECO:0000256" key="5">
    <source>
        <dbReference type="ARBA" id="ARBA00022989"/>
    </source>
</evidence>
<keyword evidence="12" id="KW-1185">Reference proteome</keyword>
<comment type="subcellular location">
    <subcellularLocation>
        <location evidence="1">Endoplasmic reticulum membrane</location>
        <topology evidence="1">Multi-pass membrane protein</topology>
    </subcellularLocation>
</comment>
<sequence>MGFLELLEAASMPVIQVLLISALGALMATQYFNNILSSDFRKSLNKVVFFIFTPSLVFSSFAKSVSLQDMISMWFMPVNVGLTFLIGGILGWILVKLLKPNLKVEGLIIAACSSGNMGNLPIVIIPAICNEKGGPFGAHDVCHSHALSYASFSMALGGIFIWTFTYQTLKSCSMRFKALEATQIIKAPNKDLEGNVDTPLLTGKDNESTAIEAAPLSYIQDSESQNVRFNEQAYGYIFFNRQILVY</sequence>
<dbReference type="GO" id="GO:0080162">
    <property type="term" value="P:endoplasmic reticulum to cytosol auxin transport"/>
    <property type="evidence" value="ECO:0007669"/>
    <property type="project" value="InterPro"/>
</dbReference>
<dbReference type="InterPro" id="IPR045033">
    <property type="entry name" value="PILS1/3/4/5/7"/>
</dbReference>
<protein>
    <recommendedName>
        <fullName evidence="13">Auxin efflux carrier family protein</fullName>
    </recommendedName>
</protein>
<evidence type="ECO:0000256" key="7">
    <source>
        <dbReference type="ARBA" id="ARBA00023294"/>
    </source>
</evidence>
<gene>
    <name evidence="11" type="ORF">KIW84_024300</name>
</gene>
<feature type="transmembrane region" description="Helical" evidence="10">
    <location>
        <begin position="12"/>
        <end position="32"/>
    </location>
</feature>
<evidence type="ECO:0000256" key="4">
    <source>
        <dbReference type="ARBA" id="ARBA00022824"/>
    </source>
</evidence>
<evidence type="ECO:0000256" key="3">
    <source>
        <dbReference type="ARBA" id="ARBA00022692"/>
    </source>
</evidence>
<keyword evidence="6 10" id="KW-0472">Membrane</keyword>
<evidence type="ECO:0000313" key="11">
    <source>
        <dbReference type="EMBL" id="KAI5438506.1"/>
    </source>
</evidence>
<evidence type="ECO:0000256" key="9">
    <source>
        <dbReference type="ARBA" id="ARBA00025752"/>
    </source>
</evidence>
<proteinExistence type="inferred from homology"/>
<dbReference type="AlphaFoldDB" id="A0A9D4YF86"/>
<evidence type="ECO:0000256" key="1">
    <source>
        <dbReference type="ARBA" id="ARBA00004477"/>
    </source>
</evidence>
<keyword evidence="7" id="KW-0927">Auxin signaling pathway</keyword>
<comment type="function">
    <text evidence="8">Involved in cellular auxin homeostasis by regulating auxin metabolism. Regulates intracellular auxin accumulation at the endoplasmic reticulum and thus auxin availability for nuclear auxin signaling.</text>
</comment>
<dbReference type="EMBL" id="JAMSHJ010000002">
    <property type="protein sequence ID" value="KAI5438506.1"/>
    <property type="molecule type" value="Genomic_DNA"/>
</dbReference>
<comment type="similarity">
    <text evidence="9">Belongs to the auxin efflux carrier (TC 2.A.69.2) family.</text>
</comment>
<evidence type="ECO:0000256" key="6">
    <source>
        <dbReference type="ARBA" id="ARBA00023136"/>
    </source>
</evidence>
<dbReference type="Proteomes" id="UP001058974">
    <property type="component" value="Chromosome 2"/>
</dbReference>
<evidence type="ECO:0000313" key="12">
    <source>
        <dbReference type="Proteomes" id="UP001058974"/>
    </source>
</evidence>
<organism evidence="11 12">
    <name type="scientific">Pisum sativum</name>
    <name type="common">Garden pea</name>
    <name type="synonym">Lathyrus oleraceus</name>
    <dbReference type="NCBI Taxonomy" id="3888"/>
    <lineage>
        <taxon>Eukaryota</taxon>
        <taxon>Viridiplantae</taxon>
        <taxon>Streptophyta</taxon>
        <taxon>Embryophyta</taxon>
        <taxon>Tracheophyta</taxon>
        <taxon>Spermatophyta</taxon>
        <taxon>Magnoliopsida</taxon>
        <taxon>eudicotyledons</taxon>
        <taxon>Gunneridae</taxon>
        <taxon>Pentapetalae</taxon>
        <taxon>rosids</taxon>
        <taxon>fabids</taxon>
        <taxon>Fabales</taxon>
        <taxon>Fabaceae</taxon>
        <taxon>Papilionoideae</taxon>
        <taxon>50 kb inversion clade</taxon>
        <taxon>NPAAA clade</taxon>
        <taxon>Hologalegina</taxon>
        <taxon>IRL clade</taxon>
        <taxon>Fabeae</taxon>
        <taxon>Lathyrus</taxon>
    </lineage>
</organism>